<dbReference type="OrthoDB" id="9798098at2"/>
<keyword evidence="4" id="KW-0479">Metal-binding</keyword>
<keyword evidence="2" id="KW-0004">4Fe-4S</keyword>
<dbReference type="AlphaFoldDB" id="A0A178IGI5"/>
<evidence type="ECO:0000256" key="2">
    <source>
        <dbReference type="ARBA" id="ARBA00022485"/>
    </source>
</evidence>
<keyword evidence="5" id="KW-0677">Repeat</keyword>
<dbReference type="Gene3D" id="3.30.70.3270">
    <property type="match status" value="1"/>
</dbReference>
<dbReference type="Proteomes" id="UP000078486">
    <property type="component" value="Unassembled WGS sequence"/>
</dbReference>
<dbReference type="STRING" id="1184151.AW736_18295"/>
<evidence type="ECO:0000256" key="8">
    <source>
        <dbReference type="ARBA" id="ARBA00023014"/>
    </source>
</evidence>
<evidence type="ECO:0000256" key="4">
    <source>
        <dbReference type="ARBA" id="ARBA00022723"/>
    </source>
</evidence>
<protein>
    <submittedName>
        <fullName evidence="13">4Fe-4S ferredoxin</fullName>
    </submittedName>
</protein>
<keyword evidence="6" id="KW-1278">Translocase</keyword>
<dbReference type="InterPro" id="IPR017900">
    <property type="entry name" value="4Fe4S_Fe_S_CS"/>
</dbReference>
<dbReference type="SUPFAM" id="SSF54862">
    <property type="entry name" value="4Fe-4S ferredoxins"/>
    <property type="match status" value="1"/>
</dbReference>
<evidence type="ECO:0000256" key="1">
    <source>
        <dbReference type="ARBA" id="ARBA00022475"/>
    </source>
</evidence>
<dbReference type="InterPro" id="IPR010226">
    <property type="entry name" value="NADH_quinone_OxRdtase_chainI"/>
</dbReference>
<keyword evidence="1" id="KW-1003">Cell membrane</keyword>
<dbReference type="InterPro" id="IPR017896">
    <property type="entry name" value="4Fe4S_Fe-S-bd"/>
</dbReference>
<dbReference type="GO" id="GO:0016020">
    <property type="term" value="C:membrane"/>
    <property type="evidence" value="ECO:0007669"/>
    <property type="project" value="InterPro"/>
</dbReference>
<dbReference type="GO" id="GO:0046872">
    <property type="term" value="F:metal ion binding"/>
    <property type="evidence" value="ECO:0007669"/>
    <property type="project" value="UniProtKB-KW"/>
</dbReference>
<keyword evidence="3" id="KW-0874">Quinone</keyword>
<dbReference type="RefSeq" id="WP_068771757.1">
    <property type="nucleotide sequence ID" value="NZ_CP109796.1"/>
</dbReference>
<comment type="caution">
    <text evidence="13">The sequence shown here is derived from an EMBL/GenBank/DDBJ whole genome shotgun (WGS) entry which is preliminary data.</text>
</comment>
<evidence type="ECO:0000313" key="14">
    <source>
        <dbReference type="Proteomes" id="UP000078486"/>
    </source>
</evidence>
<dbReference type="PANTHER" id="PTHR10849">
    <property type="entry name" value="NADH DEHYDROGENASE UBIQUINONE IRON-SULFUR PROTEIN 8, MITOCHONDRIAL"/>
    <property type="match status" value="1"/>
</dbReference>
<dbReference type="Pfam" id="PF12838">
    <property type="entry name" value="Fer4_7"/>
    <property type="match status" value="1"/>
</dbReference>
<dbReference type="GO" id="GO:0016651">
    <property type="term" value="F:oxidoreductase activity, acting on NAD(P)H"/>
    <property type="evidence" value="ECO:0007669"/>
    <property type="project" value="InterPro"/>
</dbReference>
<evidence type="ECO:0000256" key="5">
    <source>
        <dbReference type="ARBA" id="ARBA00022737"/>
    </source>
</evidence>
<proteinExistence type="predicted"/>
<dbReference type="PROSITE" id="PS00198">
    <property type="entry name" value="4FE4S_FER_1"/>
    <property type="match status" value="1"/>
</dbReference>
<feature type="domain" description="4Fe-4S ferredoxin-type" evidence="12">
    <location>
        <begin position="52"/>
        <end position="82"/>
    </location>
</feature>
<evidence type="ECO:0000259" key="12">
    <source>
        <dbReference type="PROSITE" id="PS51379"/>
    </source>
</evidence>
<dbReference type="GO" id="GO:0048038">
    <property type="term" value="F:quinone binding"/>
    <property type="evidence" value="ECO:0007669"/>
    <property type="project" value="UniProtKB-KW"/>
</dbReference>
<keyword evidence="8" id="KW-0411">Iron-sulfur</keyword>
<keyword evidence="10" id="KW-0830">Ubiquinone</keyword>
<keyword evidence="7" id="KW-0408">Iron</keyword>
<evidence type="ECO:0000256" key="3">
    <source>
        <dbReference type="ARBA" id="ARBA00022719"/>
    </source>
</evidence>
<feature type="domain" description="4Fe-4S ferredoxin-type" evidence="12">
    <location>
        <begin position="94"/>
        <end position="123"/>
    </location>
</feature>
<keyword evidence="14" id="KW-1185">Reference proteome</keyword>
<evidence type="ECO:0000313" key="13">
    <source>
        <dbReference type="EMBL" id="OAM88209.1"/>
    </source>
</evidence>
<dbReference type="PROSITE" id="PS51379">
    <property type="entry name" value="4FE4S_FER_2"/>
    <property type="match status" value="2"/>
</dbReference>
<evidence type="ECO:0000256" key="10">
    <source>
        <dbReference type="ARBA" id="ARBA00023075"/>
    </source>
</evidence>
<organism evidence="13 14">
    <name type="scientific">Termitidicoccus mucosus</name>
    <dbReference type="NCBI Taxonomy" id="1184151"/>
    <lineage>
        <taxon>Bacteria</taxon>
        <taxon>Pseudomonadati</taxon>
        <taxon>Verrucomicrobiota</taxon>
        <taxon>Opitutia</taxon>
        <taxon>Opitutales</taxon>
        <taxon>Opitutaceae</taxon>
        <taxon>Termitidicoccus</taxon>
    </lineage>
</organism>
<keyword evidence="11" id="KW-0472">Membrane</keyword>
<evidence type="ECO:0000256" key="6">
    <source>
        <dbReference type="ARBA" id="ARBA00022967"/>
    </source>
</evidence>
<evidence type="ECO:0000256" key="11">
    <source>
        <dbReference type="ARBA" id="ARBA00023136"/>
    </source>
</evidence>
<sequence length="213" mass="23177">MLGTGIIKGLLVTAKNLVGSYHDPKRLPTIEYPEKRYKLPENFRSFPFLVYDGDDANAGLRCVACRICEKECPPQCIYIVPERDEKGRVQKKPKIFDIDFSVCMGCQICVEACPFDSIKMDHHYEITATNRFEGLLVHLDQLAKPNSYFHQIHPADAAEIDARLAEDKRKAEEKAKAAAAAAAAKAAAAAAAKSAAAVPPPPATAPAPKPDAS</sequence>
<name>A0A178IGI5_9BACT</name>
<dbReference type="GO" id="GO:0051539">
    <property type="term" value="F:4 iron, 4 sulfur cluster binding"/>
    <property type="evidence" value="ECO:0007669"/>
    <property type="project" value="UniProtKB-KW"/>
</dbReference>
<evidence type="ECO:0000256" key="9">
    <source>
        <dbReference type="ARBA" id="ARBA00023027"/>
    </source>
</evidence>
<dbReference type="PANTHER" id="PTHR10849:SF24">
    <property type="entry name" value="NADH-QUINONE OXIDOREDUCTASE SUBUNIT I 2"/>
    <property type="match status" value="1"/>
</dbReference>
<dbReference type="EMBL" id="LRRQ01000142">
    <property type="protein sequence ID" value="OAM88209.1"/>
    <property type="molecule type" value="Genomic_DNA"/>
</dbReference>
<keyword evidence="9" id="KW-0520">NAD</keyword>
<accession>A0A178IGI5</accession>
<evidence type="ECO:0000256" key="7">
    <source>
        <dbReference type="ARBA" id="ARBA00023004"/>
    </source>
</evidence>
<reference evidence="13 14" key="1">
    <citation type="submission" date="2016-01" db="EMBL/GenBank/DDBJ databases">
        <title>High potential of lignocellulose degradation of a new Verrucomicrobia species.</title>
        <authorList>
            <person name="Wang Y."/>
            <person name="Shi Y."/>
            <person name="Qiu Z."/>
            <person name="Liu S."/>
            <person name="Yang H."/>
        </authorList>
    </citation>
    <scope>NUCLEOTIDE SEQUENCE [LARGE SCALE GENOMIC DNA]</scope>
    <source>
        <strain evidence="13 14">TSB47</strain>
    </source>
</reference>
<gene>
    <name evidence="13" type="ORF">AW736_18295</name>
</gene>